<reference evidence="3 4" key="1">
    <citation type="submission" date="2024-02" db="EMBL/GenBank/DDBJ databases">
        <title>A draft genome for the cacao thread blight pathogen Marasmius crinis-equi.</title>
        <authorList>
            <person name="Cohen S.P."/>
            <person name="Baruah I.K."/>
            <person name="Amoako-Attah I."/>
            <person name="Bukari Y."/>
            <person name="Meinhardt L.W."/>
            <person name="Bailey B.A."/>
        </authorList>
    </citation>
    <scope>NUCLEOTIDE SEQUENCE [LARGE SCALE GENOMIC DNA]</scope>
    <source>
        <strain evidence="3 4">GH-76</strain>
    </source>
</reference>
<dbReference type="EMBL" id="JBAHYK010002621">
    <property type="protein sequence ID" value="KAL0564703.1"/>
    <property type="molecule type" value="Genomic_DNA"/>
</dbReference>
<keyword evidence="1" id="KW-0175">Coiled coil</keyword>
<evidence type="ECO:0000256" key="1">
    <source>
        <dbReference type="SAM" id="Coils"/>
    </source>
</evidence>
<proteinExistence type="predicted"/>
<protein>
    <submittedName>
        <fullName evidence="3">Uncharacterized protein</fullName>
    </submittedName>
</protein>
<sequence>MLFFKALEDRSSSRCNNLGCGPRTSSEPRIGDDYCVGDIIRVHKSVYDPFYQHIGGGSYSAGNSKPGHRPGIIVEKKDQVGKYTVCLMATFDKKAFHDLPLIFQESVVLVPTTDPSDKALDDQHKTIRHVHTTPEWQTRPAAAGGLQFVITIPVVVTLDRTERWGMRDMPANAGFFLDPDYAMKRLQEKISEHARQWDEYTAENRNKKLSALLRELKRHEKEYKSSLGMTSEHRKQDGASRMSGRPRSYVSAGFTPPAEGGIKDVDGFSFIGPRGKPLKANSKARRQKPLRLYAGFDDLLGRADTRRVR</sequence>
<organism evidence="3 4">
    <name type="scientific">Marasmius crinis-equi</name>
    <dbReference type="NCBI Taxonomy" id="585013"/>
    <lineage>
        <taxon>Eukaryota</taxon>
        <taxon>Fungi</taxon>
        <taxon>Dikarya</taxon>
        <taxon>Basidiomycota</taxon>
        <taxon>Agaricomycotina</taxon>
        <taxon>Agaricomycetes</taxon>
        <taxon>Agaricomycetidae</taxon>
        <taxon>Agaricales</taxon>
        <taxon>Marasmiineae</taxon>
        <taxon>Marasmiaceae</taxon>
        <taxon>Marasmius</taxon>
    </lineage>
</organism>
<keyword evidence="4" id="KW-1185">Reference proteome</keyword>
<dbReference type="Proteomes" id="UP001465976">
    <property type="component" value="Unassembled WGS sequence"/>
</dbReference>
<gene>
    <name evidence="3" type="ORF">V5O48_017336</name>
</gene>
<comment type="caution">
    <text evidence="3">The sequence shown here is derived from an EMBL/GenBank/DDBJ whole genome shotgun (WGS) entry which is preliminary data.</text>
</comment>
<feature type="region of interest" description="Disordered" evidence="2">
    <location>
        <begin position="223"/>
        <end position="256"/>
    </location>
</feature>
<feature type="coiled-coil region" evidence="1">
    <location>
        <begin position="183"/>
        <end position="222"/>
    </location>
</feature>
<evidence type="ECO:0000313" key="3">
    <source>
        <dbReference type="EMBL" id="KAL0564703.1"/>
    </source>
</evidence>
<evidence type="ECO:0000256" key="2">
    <source>
        <dbReference type="SAM" id="MobiDB-lite"/>
    </source>
</evidence>
<name>A0ABR3EP94_9AGAR</name>
<evidence type="ECO:0000313" key="4">
    <source>
        <dbReference type="Proteomes" id="UP001465976"/>
    </source>
</evidence>
<accession>A0ABR3EP94</accession>